<dbReference type="AlphaFoldDB" id="A0A1G8UTH8"/>
<gene>
    <name evidence="1" type="ORF">SAMN04487993_10518</name>
</gene>
<dbReference type="EMBL" id="FNEJ01000051">
    <property type="protein sequence ID" value="SDJ57091.1"/>
    <property type="molecule type" value="Genomic_DNA"/>
</dbReference>
<protein>
    <submittedName>
        <fullName evidence="1">Uncharacterized protein</fullName>
    </submittedName>
</protein>
<dbReference type="Proteomes" id="UP000199093">
    <property type="component" value="Unassembled WGS sequence"/>
</dbReference>
<keyword evidence="2" id="KW-1185">Reference proteome</keyword>
<organism evidence="1 2">
    <name type="scientific">Salipiger marinus</name>
    <dbReference type="NCBI Taxonomy" id="555512"/>
    <lineage>
        <taxon>Bacteria</taxon>
        <taxon>Pseudomonadati</taxon>
        <taxon>Pseudomonadota</taxon>
        <taxon>Alphaproteobacteria</taxon>
        <taxon>Rhodobacterales</taxon>
        <taxon>Roseobacteraceae</taxon>
        <taxon>Salipiger</taxon>
    </lineage>
</organism>
<name>A0A1G8UTH8_9RHOB</name>
<proteinExistence type="predicted"/>
<dbReference type="STRING" id="555512.SAMN04487993_10518"/>
<evidence type="ECO:0000313" key="1">
    <source>
        <dbReference type="EMBL" id="SDJ57091.1"/>
    </source>
</evidence>
<reference evidence="2" key="1">
    <citation type="submission" date="2016-10" db="EMBL/GenBank/DDBJ databases">
        <authorList>
            <person name="Varghese N."/>
            <person name="Submissions S."/>
        </authorList>
    </citation>
    <scope>NUCLEOTIDE SEQUENCE [LARGE SCALE GENOMIC DNA]</scope>
    <source>
        <strain evidence="2">DSM 26424</strain>
    </source>
</reference>
<accession>A0A1G8UTH8</accession>
<dbReference type="OrthoDB" id="9967883at2"/>
<sequence length="93" mass="10242">MLEIINGIEPEAWAGLAGLLGGVATAVVVVSKGLKKSPPEVGTSKPEADMTDYVLLEVRDISRRLDDLHEDLQEIDRRTEGIHQHTSVLIDRR</sequence>
<evidence type="ECO:0000313" key="2">
    <source>
        <dbReference type="Proteomes" id="UP000199093"/>
    </source>
</evidence>
<dbReference type="RefSeq" id="WP_131821900.1">
    <property type="nucleotide sequence ID" value="NZ_FNEJ01000051.1"/>
</dbReference>